<proteinExistence type="predicted"/>
<feature type="compositionally biased region" description="Basic residues" evidence="3">
    <location>
        <begin position="225"/>
        <end position="234"/>
    </location>
</feature>
<name>A0ABM1C5C2_LIMPO</name>
<organism evidence="5 6">
    <name type="scientific">Limulus polyphemus</name>
    <name type="common">Atlantic horseshoe crab</name>
    <dbReference type="NCBI Taxonomy" id="6850"/>
    <lineage>
        <taxon>Eukaryota</taxon>
        <taxon>Metazoa</taxon>
        <taxon>Ecdysozoa</taxon>
        <taxon>Arthropoda</taxon>
        <taxon>Chelicerata</taxon>
        <taxon>Merostomata</taxon>
        <taxon>Xiphosura</taxon>
        <taxon>Limulidae</taxon>
        <taxon>Limulus</taxon>
    </lineage>
</organism>
<dbReference type="InterPro" id="IPR000504">
    <property type="entry name" value="RRM_dom"/>
</dbReference>
<evidence type="ECO:0000313" key="5">
    <source>
        <dbReference type="Proteomes" id="UP000694941"/>
    </source>
</evidence>
<feature type="domain" description="RRM" evidence="4">
    <location>
        <begin position="113"/>
        <end position="191"/>
    </location>
</feature>
<dbReference type="Proteomes" id="UP000694941">
    <property type="component" value="Unplaced"/>
</dbReference>
<dbReference type="GeneID" id="106478463"/>
<evidence type="ECO:0000256" key="2">
    <source>
        <dbReference type="PROSITE-ProRule" id="PRU00176"/>
    </source>
</evidence>
<evidence type="ECO:0000256" key="1">
    <source>
        <dbReference type="ARBA" id="ARBA00022884"/>
    </source>
</evidence>
<dbReference type="PANTHER" id="PTHR48034">
    <property type="entry name" value="TRANSFORMER-2 SEX-DETERMINING PROTEIN-RELATED"/>
    <property type="match status" value="1"/>
</dbReference>
<accession>A0ABM1C5C2</accession>
<dbReference type="InterPro" id="IPR035979">
    <property type="entry name" value="RBD_domain_sf"/>
</dbReference>
<dbReference type="Gene3D" id="3.30.70.330">
    <property type="match status" value="1"/>
</dbReference>
<feature type="compositionally biased region" description="Basic residues" evidence="3">
    <location>
        <begin position="39"/>
        <end position="104"/>
    </location>
</feature>
<feature type="region of interest" description="Disordered" evidence="3">
    <location>
        <begin position="197"/>
        <end position="247"/>
    </location>
</feature>
<evidence type="ECO:0000259" key="4">
    <source>
        <dbReference type="PROSITE" id="PS50102"/>
    </source>
</evidence>
<feature type="region of interest" description="Disordered" evidence="3">
    <location>
        <begin position="1"/>
        <end position="114"/>
    </location>
</feature>
<dbReference type="RefSeq" id="XP_013794462.1">
    <property type="nucleotide sequence ID" value="XM_013939008.2"/>
</dbReference>
<gene>
    <name evidence="6 7" type="primary">LOC106478463</name>
</gene>
<protein>
    <submittedName>
        <fullName evidence="6 7">Transformer-2 protein homolog alpha-like isoform X1</fullName>
    </submittedName>
</protein>
<keyword evidence="5" id="KW-1185">Reference proteome</keyword>
<dbReference type="InterPro" id="IPR012677">
    <property type="entry name" value="Nucleotide-bd_a/b_plait_sf"/>
</dbReference>
<dbReference type="SUPFAM" id="SSF54928">
    <property type="entry name" value="RNA-binding domain, RBD"/>
    <property type="match status" value="1"/>
</dbReference>
<feature type="compositionally biased region" description="Basic and acidic residues" evidence="3">
    <location>
        <begin position="1"/>
        <end position="25"/>
    </location>
</feature>
<evidence type="ECO:0000256" key="3">
    <source>
        <dbReference type="SAM" id="MobiDB-lite"/>
    </source>
</evidence>
<dbReference type="Pfam" id="PF00076">
    <property type="entry name" value="RRM_1"/>
    <property type="match status" value="1"/>
</dbReference>
<evidence type="ECO:0000313" key="6">
    <source>
        <dbReference type="RefSeq" id="XP_013794462.1"/>
    </source>
</evidence>
<dbReference type="CDD" id="cd12363">
    <property type="entry name" value="RRM_TRA2"/>
    <property type="match status" value="1"/>
</dbReference>
<evidence type="ECO:0000313" key="7">
    <source>
        <dbReference type="RefSeq" id="XP_022237754.1"/>
    </source>
</evidence>
<keyword evidence="1 2" id="KW-0694">RNA-binding</keyword>
<reference evidence="6 7" key="1">
    <citation type="submission" date="2025-05" db="UniProtKB">
        <authorList>
            <consortium name="RefSeq"/>
        </authorList>
    </citation>
    <scope>IDENTIFICATION</scope>
    <source>
        <tissue evidence="6 7">Muscle</tissue>
    </source>
</reference>
<dbReference type="RefSeq" id="XP_022237754.1">
    <property type="nucleotide sequence ID" value="XM_022382046.1"/>
</dbReference>
<dbReference type="PROSITE" id="PS50102">
    <property type="entry name" value="RRM"/>
    <property type="match status" value="1"/>
</dbReference>
<dbReference type="SMART" id="SM00360">
    <property type="entry name" value="RRM"/>
    <property type="match status" value="1"/>
</dbReference>
<dbReference type="InterPro" id="IPR050441">
    <property type="entry name" value="RBM"/>
</dbReference>
<sequence>MGRESDREGSECRENGSQHSREKSASPRRSSKQREGRKSKSRSHTPHSHSRSRSYSRSRSHSRSRKHRNYKSRSRSRTPKRRRYSRSRRSRSRSPMSSRRRHHGNRENPEPSRCIGVFGLSLYTQERDLKEVFSKYGPVEEVQVVYDAQSGRSRGFAFVYFESVEDAEEAKERCNGLEIDGRKIRVDYSITKRAHTPTPGIYMGKPTFPKHNGNYRGRSPSPNYRGRRYSRSRSRSYSPRLEERNKG</sequence>